<evidence type="ECO:0000256" key="1">
    <source>
        <dbReference type="ARBA" id="ARBA00001947"/>
    </source>
</evidence>
<dbReference type="CDD" id="cd00443">
    <property type="entry name" value="ADA_AMPD"/>
    <property type="match status" value="1"/>
</dbReference>
<keyword evidence="5" id="KW-0862">Zinc</keyword>
<evidence type="ECO:0000256" key="3">
    <source>
        <dbReference type="ARBA" id="ARBA00022723"/>
    </source>
</evidence>
<keyword evidence="4" id="KW-0378">Hydrolase</keyword>
<dbReference type="PANTHER" id="PTHR11409">
    <property type="entry name" value="ADENOSINE DEAMINASE"/>
    <property type="match status" value="1"/>
</dbReference>
<dbReference type="SMART" id="SM00173">
    <property type="entry name" value="RAS"/>
    <property type="match status" value="1"/>
</dbReference>
<dbReference type="InterPro" id="IPR006330">
    <property type="entry name" value="Ado/ade_deaminase"/>
</dbReference>
<evidence type="ECO:0000256" key="6">
    <source>
        <dbReference type="ARBA" id="ARBA00023080"/>
    </source>
</evidence>
<comment type="caution">
    <text evidence="9">The sequence shown here is derived from an EMBL/GenBank/DDBJ whole genome shotgun (WGS) entry which is preliminary data.</text>
</comment>
<protein>
    <recommendedName>
        <fullName evidence="8">Adenosine deaminase domain-containing protein</fullName>
    </recommendedName>
</protein>
<comment type="similarity">
    <text evidence="2">Belongs to the metallo-dependent hydrolases superfamily. Adenosine and AMP deaminases family.</text>
</comment>
<dbReference type="InterPro" id="IPR027417">
    <property type="entry name" value="P-loop_NTPase"/>
</dbReference>
<dbReference type="PANTHER" id="PTHR11409:SF42">
    <property type="entry name" value="ADENOSINE DEAMINASE-LIKE PROTEIN"/>
    <property type="match status" value="1"/>
</dbReference>
<comment type="cofactor">
    <cofactor evidence="1">
        <name>Zn(2+)</name>
        <dbReference type="ChEBI" id="CHEBI:29105"/>
    </cofactor>
</comment>
<sequence length="466" mass="53681">MLDGRETELEIIDHPSSEISVESLCSTYNPDVYVVVYSVVDRKSMKVAEDILMYLWKSDYMSTKGVILVGNKADLERKREVATSAGRKLANNCGCKFIETSSGLDHNVDELLVGILAQVQLNPKRRRQRISKKKELHAHLNGSLSPSTLKELFEYHRQNEFEKVNSVDTSIFNKESYSLNEFFQLFKVMYILTATPESVQIATERVIEDFCRENVIYLELRSTLRKEDNMTKRDYIESVIQGILRCRKKFPNISVKLIVSINRGETIESATQNVNIAIEYSKKYPDIIIGIDTSGNPEKSKFCDYVKLLKRARSEGLKFTIHCAEVPGSEEVKDILDFNPERIGHGTCIHELLGGSQVIWDELLMKKIPVELCISSNIKCKTVESYDRHHFKLLYNANHPITIATDDKGIFRSTLSDEYEIVQKEFNLNEKELWTLSYQSINYTFTDENEKEQLRTILNQWQIGNI</sequence>
<keyword evidence="3" id="KW-0479">Metal-binding</keyword>
<dbReference type="PROSITE" id="PS51419">
    <property type="entry name" value="RAB"/>
    <property type="match status" value="1"/>
</dbReference>
<dbReference type="InterPro" id="IPR001806">
    <property type="entry name" value="Small_GTPase"/>
</dbReference>
<dbReference type="SMART" id="SM00175">
    <property type="entry name" value="RAB"/>
    <property type="match status" value="1"/>
</dbReference>
<dbReference type="InterPro" id="IPR032466">
    <property type="entry name" value="Metal_Hydrolase"/>
</dbReference>
<comment type="catalytic activity">
    <reaction evidence="7">
        <text>N(6)-methyl-AMP + H2O + H(+) = IMP + methylamine</text>
        <dbReference type="Rhea" id="RHEA:16001"/>
        <dbReference type="ChEBI" id="CHEBI:15377"/>
        <dbReference type="ChEBI" id="CHEBI:15378"/>
        <dbReference type="ChEBI" id="CHEBI:58053"/>
        <dbReference type="ChEBI" id="CHEBI:59338"/>
        <dbReference type="ChEBI" id="CHEBI:144842"/>
    </reaction>
    <physiologicalReaction direction="left-to-right" evidence="7">
        <dbReference type="Rhea" id="RHEA:16002"/>
    </physiologicalReaction>
</comment>
<dbReference type="Gene3D" id="3.20.20.140">
    <property type="entry name" value="Metal-dependent hydrolases"/>
    <property type="match status" value="1"/>
</dbReference>
<dbReference type="Pfam" id="PF00962">
    <property type="entry name" value="A_deaminase"/>
    <property type="match status" value="1"/>
</dbReference>
<organism evidence="9 10">
    <name type="scientific">Polyplax serrata</name>
    <name type="common">Common mouse louse</name>
    <dbReference type="NCBI Taxonomy" id="468196"/>
    <lineage>
        <taxon>Eukaryota</taxon>
        <taxon>Metazoa</taxon>
        <taxon>Ecdysozoa</taxon>
        <taxon>Arthropoda</taxon>
        <taxon>Hexapoda</taxon>
        <taxon>Insecta</taxon>
        <taxon>Pterygota</taxon>
        <taxon>Neoptera</taxon>
        <taxon>Paraneoptera</taxon>
        <taxon>Psocodea</taxon>
        <taxon>Troctomorpha</taxon>
        <taxon>Phthiraptera</taxon>
        <taxon>Anoplura</taxon>
        <taxon>Polyplacidae</taxon>
        <taxon>Polyplax</taxon>
    </lineage>
</organism>
<evidence type="ECO:0000313" key="10">
    <source>
        <dbReference type="Proteomes" id="UP001359485"/>
    </source>
</evidence>
<name>A0ABR1ARE0_POLSC</name>
<dbReference type="SUPFAM" id="SSF52540">
    <property type="entry name" value="P-loop containing nucleoside triphosphate hydrolases"/>
    <property type="match status" value="1"/>
</dbReference>
<dbReference type="EMBL" id="JAWJWF010000046">
    <property type="protein sequence ID" value="KAK6624827.1"/>
    <property type="molecule type" value="Genomic_DNA"/>
</dbReference>
<keyword evidence="10" id="KW-1185">Reference proteome</keyword>
<gene>
    <name evidence="9" type="ORF">RUM44_011691</name>
</gene>
<proteinExistence type="inferred from homology"/>
<evidence type="ECO:0000256" key="5">
    <source>
        <dbReference type="ARBA" id="ARBA00022833"/>
    </source>
</evidence>
<evidence type="ECO:0000259" key="8">
    <source>
        <dbReference type="Pfam" id="PF00962"/>
    </source>
</evidence>
<reference evidence="9 10" key="1">
    <citation type="submission" date="2023-09" db="EMBL/GenBank/DDBJ databases">
        <title>Genomes of two closely related lineages of the louse Polyplax serrata with different host specificities.</title>
        <authorList>
            <person name="Martinu J."/>
            <person name="Tarabai H."/>
            <person name="Stefka J."/>
            <person name="Hypsa V."/>
        </authorList>
    </citation>
    <scope>NUCLEOTIDE SEQUENCE [LARGE SCALE GENOMIC DNA]</scope>
    <source>
        <strain evidence="9">98ZLc_SE</strain>
    </source>
</reference>
<dbReference type="Proteomes" id="UP001359485">
    <property type="component" value="Unassembled WGS sequence"/>
</dbReference>
<evidence type="ECO:0000256" key="7">
    <source>
        <dbReference type="ARBA" id="ARBA00048787"/>
    </source>
</evidence>
<dbReference type="SUPFAM" id="SSF51556">
    <property type="entry name" value="Metallo-dependent hydrolases"/>
    <property type="match status" value="1"/>
</dbReference>
<keyword evidence="6" id="KW-0546">Nucleotide metabolism</keyword>
<dbReference type="InterPro" id="IPR001365">
    <property type="entry name" value="A_deaminase_dom"/>
</dbReference>
<evidence type="ECO:0000256" key="4">
    <source>
        <dbReference type="ARBA" id="ARBA00022801"/>
    </source>
</evidence>
<evidence type="ECO:0000313" key="9">
    <source>
        <dbReference type="EMBL" id="KAK6624827.1"/>
    </source>
</evidence>
<dbReference type="Gene3D" id="3.40.50.300">
    <property type="entry name" value="P-loop containing nucleotide triphosphate hydrolases"/>
    <property type="match status" value="1"/>
</dbReference>
<dbReference type="Pfam" id="PF00071">
    <property type="entry name" value="Ras"/>
    <property type="match status" value="1"/>
</dbReference>
<accession>A0ABR1ARE0</accession>
<evidence type="ECO:0000256" key="2">
    <source>
        <dbReference type="ARBA" id="ARBA00006676"/>
    </source>
</evidence>
<dbReference type="PROSITE" id="PS51421">
    <property type="entry name" value="RAS"/>
    <property type="match status" value="1"/>
</dbReference>
<feature type="domain" description="Adenosine deaminase" evidence="8">
    <location>
        <begin position="133"/>
        <end position="458"/>
    </location>
</feature>